<dbReference type="Proteomes" id="UP000823388">
    <property type="component" value="Chromosome 3N"/>
</dbReference>
<reference evidence="2" key="1">
    <citation type="submission" date="2020-05" db="EMBL/GenBank/DDBJ databases">
        <title>WGS assembly of Panicum virgatum.</title>
        <authorList>
            <person name="Lovell J.T."/>
            <person name="Jenkins J."/>
            <person name="Shu S."/>
            <person name="Juenger T.E."/>
            <person name="Schmutz J."/>
        </authorList>
    </citation>
    <scope>NUCLEOTIDE SEQUENCE</scope>
    <source>
        <strain evidence="2">AP13</strain>
    </source>
</reference>
<feature type="region of interest" description="Disordered" evidence="1">
    <location>
        <begin position="39"/>
        <end position="84"/>
    </location>
</feature>
<protein>
    <submittedName>
        <fullName evidence="2">Uncharacterized protein</fullName>
    </submittedName>
</protein>
<evidence type="ECO:0000256" key="1">
    <source>
        <dbReference type="SAM" id="MobiDB-lite"/>
    </source>
</evidence>
<gene>
    <name evidence="2" type="ORF">PVAP13_3NG079530</name>
</gene>
<proteinExistence type="predicted"/>
<feature type="compositionally biased region" description="Polar residues" evidence="1">
    <location>
        <begin position="59"/>
        <end position="71"/>
    </location>
</feature>
<name>A0A8T0U7T6_PANVG</name>
<evidence type="ECO:0000313" key="2">
    <source>
        <dbReference type="EMBL" id="KAG2618347.1"/>
    </source>
</evidence>
<comment type="caution">
    <text evidence="2">The sequence shown here is derived from an EMBL/GenBank/DDBJ whole genome shotgun (WGS) entry which is preliminary data.</text>
</comment>
<dbReference type="EMBL" id="CM029042">
    <property type="protein sequence ID" value="KAG2618347.1"/>
    <property type="molecule type" value="Genomic_DNA"/>
</dbReference>
<evidence type="ECO:0000313" key="3">
    <source>
        <dbReference type="Proteomes" id="UP000823388"/>
    </source>
</evidence>
<feature type="compositionally biased region" description="Low complexity" evidence="1">
    <location>
        <begin position="47"/>
        <end position="58"/>
    </location>
</feature>
<accession>A0A8T0U7T6</accession>
<organism evidence="2 3">
    <name type="scientific">Panicum virgatum</name>
    <name type="common">Blackwell switchgrass</name>
    <dbReference type="NCBI Taxonomy" id="38727"/>
    <lineage>
        <taxon>Eukaryota</taxon>
        <taxon>Viridiplantae</taxon>
        <taxon>Streptophyta</taxon>
        <taxon>Embryophyta</taxon>
        <taxon>Tracheophyta</taxon>
        <taxon>Spermatophyta</taxon>
        <taxon>Magnoliopsida</taxon>
        <taxon>Liliopsida</taxon>
        <taxon>Poales</taxon>
        <taxon>Poaceae</taxon>
        <taxon>PACMAD clade</taxon>
        <taxon>Panicoideae</taxon>
        <taxon>Panicodae</taxon>
        <taxon>Paniceae</taxon>
        <taxon>Panicinae</taxon>
        <taxon>Panicum</taxon>
        <taxon>Panicum sect. Hiantes</taxon>
    </lineage>
</organism>
<dbReference type="AlphaFoldDB" id="A0A8T0U7T6"/>
<sequence>MEPPPVPGASPAAVAALPTLVPAPLVAGQEEDELEAILELPPLDELGATSSSRRSAGSFENSGRTTTTAGQSLGFRPSSPPPHT</sequence>
<keyword evidence="3" id="KW-1185">Reference proteome</keyword>